<dbReference type="Proteomes" id="UP000017836">
    <property type="component" value="Unassembled WGS sequence"/>
</dbReference>
<dbReference type="Gramene" id="ERN20437">
    <property type="protein sequence ID" value="ERN20437"/>
    <property type="gene ID" value="AMTR_s00068p00115260"/>
</dbReference>
<name>U5DG37_AMBTC</name>
<dbReference type="EMBL" id="KI392059">
    <property type="protein sequence ID" value="ERN20437.1"/>
    <property type="molecule type" value="Genomic_DNA"/>
</dbReference>
<gene>
    <name evidence="2" type="ORF">AMTR_s00068p00115260</name>
</gene>
<feature type="signal peptide" evidence="1">
    <location>
        <begin position="1"/>
        <end position="28"/>
    </location>
</feature>
<keyword evidence="3" id="KW-1185">Reference proteome</keyword>
<feature type="chain" id="PRO_5004658881" description="Secreted protein" evidence="1">
    <location>
        <begin position="29"/>
        <end position="103"/>
    </location>
</feature>
<evidence type="ECO:0008006" key="4">
    <source>
        <dbReference type="Google" id="ProtNLM"/>
    </source>
</evidence>
<protein>
    <recommendedName>
        <fullName evidence="4">Secreted protein</fullName>
    </recommendedName>
</protein>
<organism evidence="2 3">
    <name type="scientific">Amborella trichopoda</name>
    <dbReference type="NCBI Taxonomy" id="13333"/>
    <lineage>
        <taxon>Eukaryota</taxon>
        <taxon>Viridiplantae</taxon>
        <taxon>Streptophyta</taxon>
        <taxon>Embryophyta</taxon>
        <taxon>Tracheophyta</taxon>
        <taxon>Spermatophyta</taxon>
        <taxon>Magnoliopsida</taxon>
        <taxon>Amborellales</taxon>
        <taxon>Amborellaceae</taxon>
        <taxon>Amborella</taxon>
    </lineage>
</organism>
<evidence type="ECO:0000313" key="2">
    <source>
        <dbReference type="EMBL" id="ERN20437.1"/>
    </source>
</evidence>
<evidence type="ECO:0000313" key="3">
    <source>
        <dbReference type="Proteomes" id="UP000017836"/>
    </source>
</evidence>
<sequence length="103" mass="11101">MLILTGVPSSRSMFTLLFAHRCLCPVLAFPVTDSSSTLPASAFPWQWTCNVSLLFPLSLCFSWPSPPTFFLKPPHPPPPPPCHRTLLVGISGTIPTSLAISGP</sequence>
<keyword evidence="1" id="KW-0732">Signal</keyword>
<feature type="non-terminal residue" evidence="2">
    <location>
        <position position="103"/>
    </location>
</feature>
<evidence type="ECO:0000256" key="1">
    <source>
        <dbReference type="SAM" id="SignalP"/>
    </source>
</evidence>
<dbReference type="AlphaFoldDB" id="U5DG37"/>
<reference evidence="3" key="1">
    <citation type="journal article" date="2013" name="Science">
        <title>The Amborella genome and the evolution of flowering plants.</title>
        <authorList>
            <consortium name="Amborella Genome Project"/>
        </authorList>
    </citation>
    <scope>NUCLEOTIDE SEQUENCE [LARGE SCALE GENOMIC DNA]</scope>
</reference>
<accession>U5DG37</accession>
<dbReference type="HOGENOM" id="CLU_2270593_0_0_1"/>
<proteinExistence type="predicted"/>